<reference evidence="2 3" key="1">
    <citation type="submission" date="2021-08" db="EMBL/GenBank/DDBJ databases">
        <authorList>
            <person name="Peeters C."/>
        </authorList>
    </citation>
    <scope>NUCLEOTIDE SEQUENCE [LARGE SCALE GENOMIC DNA]</scope>
    <source>
        <strain evidence="2 3">LMG 23992</strain>
    </source>
</reference>
<keyword evidence="3" id="KW-1185">Reference proteome</keyword>
<dbReference type="Proteomes" id="UP000727654">
    <property type="component" value="Unassembled WGS sequence"/>
</dbReference>
<dbReference type="EMBL" id="CAJZAI010000001">
    <property type="protein sequence ID" value="CAG9166063.1"/>
    <property type="molecule type" value="Genomic_DNA"/>
</dbReference>
<protein>
    <recommendedName>
        <fullName evidence="1">Cation-transporting P-type ATPase N-terminal domain-containing protein</fullName>
    </recommendedName>
</protein>
<dbReference type="RefSeq" id="WP_224078361.1">
    <property type="nucleotide sequence ID" value="NZ_CAJZAI010000001.1"/>
</dbReference>
<dbReference type="SMART" id="SM00831">
    <property type="entry name" value="Cation_ATPase_N"/>
    <property type="match status" value="1"/>
</dbReference>
<evidence type="ECO:0000313" key="2">
    <source>
        <dbReference type="EMBL" id="CAG9166063.1"/>
    </source>
</evidence>
<evidence type="ECO:0000313" key="3">
    <source>
        <dbReference type="Proteomes" id="UP000727654"/>
    </source>
</evidence>
<dbReference type="Pfam" id="PF00690">
    <property type="entry name" value="Cation_ATPase_N"/>
    <property type="match status" value="1"/>
</dbReference>
<dbReference type="InterPro" id="IPR023298">
    <property type="entry name" value="ATPase_P-typ_TM_dom_sf"/>
</dbReference>
<dbReference type="Gene3D" id="1.20.1110.10">
    <property type="entry name" value="Calcium-transporting ATPase, transmembrane domain"/>
    <property type="match status" value="1"/>
</dbReference>
<feature type="domain" description="Cation-transporting P-type ATPase N-terminal" evidence="1">
    <location>
        <begin position="16"/>
        <end position="75"/>
    </location>
</feature>
<comment type="caution">
    <text evidence="2">The sequence shown here is derived from an EMBL/GenBank/DDBJ whole genome shotgun (WGS) entry which is preliminary data.</text>
</comment>
<dbReference type="InterPro" id="IPR004014">
    <property type="entry name" value="ATPase_P-typ_cation-transptr_N"/>
</dbReference>
<name>A0ABM8WFF3_9BURK</name>
<sequence length="140" mass="15308">MTDRTVTDSPGQSASSWHTLPWRLVARQLQTGAEGLTETEARERLARHGPNRLAPREEAVRTMTVNAVVAAEMFYLLNSRFILAPVLTLDGLTGNRYILLAIAACIPLQFATHAPGMREIRQARAARLQMSVAGQLVASA</sequence>
<gene>
    <name evidence="2" type="ORF">LMG23992_00678</name>
</gene>
<dbReference type="SUPFAM" id="SSF81665">
    <property type="entry name" value="Calcium ATPase, transmembrane domain M"/>
    <property type="match status" value="1"/>
</dbReference>
<accession>A0ABM8WFF3</accession>
<evidence type="ECO:0000259" key="1">
    <source>
        <dbReference type="SMART" id="SM00831"/>
    </source>
</evidence>
<organism evidence="2 3">
    <name type="scientific">Cupriavidus laharis</name>
    <dbReference type="NCBI Taxonomy" id="151654"/>
    <lineage>
        <taxon>Bacteria</taxon>
        <taxon>Pseudomonadati</taxon>
        <taxon>Pseudomonadota</taxon>
        <taxon>Betaproteobacteria</taxon>
        <taxon>Burkholderiales</taxon>
        <taxon>Burkholderiaceae</taxon>
        <taxon>Cupriavidus</taxon>
    </lineage>
</organism>
<proteinExistence type="predicted"/>